<evidence type="ECO:0000313" key="2">
    <source>
        <dbReference type="Proteomes" id="UP000245626"/>
    </source>
</evidence>
<protein>
    <submittedName>
        <fullName evidence="1">Uncharacterized protein</fullName>
    </submittedName>
</protein>
<organism evidence="1 2">
    <name type="scientific">Violaceomyces palustris</name>
    <dbReference type="NCBI Taxonomy" id="1673888"/>
    <lineage>
        <taxon>Eukaryota</taxon>
        <taxon>Fungi</taxon>
        <taxon>Dikarya</taxon>
        <taxon>Basidiomycota</taxon>
        <taxon>Ustilaginomycotina</taxon>
        <taxon>Ustilaginomycetes</taxon>
        <taxon>Violaceomycetales</taxon>
        <taxon>Violaceomycetaceae</taxon>
        <taxon>Violaceomyces</taxon>
    </lineage>
</organism>
<name>A0ACD0NQM8_9BASI</name>
<accession>A0ACD0NQM8</accession>
<keyword evidence="2" id="KW-1185">Reference proteome</keyword>
<dbReference type="Proteomes" id="UP000245626">
    <property type="component" value="Unassembled WGS sequence"/>
</dbReference>
<sequence>MGLSIDHLDPEEYPTDLNVKDLTKEQQTQLFNYKLTEVDVRNEYEDRRTICDNPFSRQVLKQMANNEDLVRKPEAKMIYELIGNNVELWYNFSNTGKIPLTLVDNRLLSKYNLVSKNYPFIQRKDLTLRH</sequence>
<gene>
    <name evidence="1" type="ORF">IE53DRAFT_364125</name>
</gene>
<reference evidence="1 2" key="1">
    <citation type="journal article" date="2018" name="Mol. Biol. Evol.">
        <title>Broad Genomic Sampling Reveals a Smut Pathogenic Ancestry of the Fungal Clade Ustilaginomycotina.</title>
        <authorList>
            <person name="Kijpornyongpan T."/>
            <person name="Mondo S.J."/>
            <person name="Barry K."/>
            <person name="Sandor L."/>
            <person name="Lee J."/>
            <person name="Lipzen A."/>
            <person name="Pangilinan J."/>
            <person name="LaButti K."/>
            <person name="Hainaut M."/>
            <person name="Henrissat B."/>
            <person name="Grigoriev I.V."/>
            <person name="Spatafora J.W."/>
            <person name="Aime M.C."/>
        </authorList>
    </citation>
    <scope>NUCLEOTIDE SEQUENCE [LARGE SCALE GENOMIC DNA]</scope>
    <source>
        <strain evidence="1 2">SA 807</strain>
    </source>
</reference>
<evidence type="ECO:0000313" key="1">
    <source>
        <dbReference type="EMBL" id="PWN48153.1"/>
    </source>
</evidence>
<proteinExistence type="predicted"/>
<dbReference type="EMBL" id="KZ820259">
    <property type="protein sequence ID" value="PWN48153.1"/>
    <property type="molecule type" value="Genomic_DNA"/>
</dbReference>